<reference evidence="4 5" key="1">
    <citation type="submission" date="2017-05" db="EMBL/GenBank/DDBJ databases">
        <title>Complete and WGS of Bordetella genogroups.</title>
        <authorList>
            <person name="Spilker T."/>
            <person name="LiPuma J."/>
        </authorList>
    </citation>
    <scope>NUCLEOTIDE SEQUENCE [LARGE SCALE GENOMIC DNA]</scope>
    <source>
        <strain evidence="4 5">AU17164</strain>
    </source>
</reference>
<keyword evidence="2" id="KW-0812">Transmembrane</keyword>
<dbReference type="InterPro" id="IPR011723">
    <property type="entry name" value="Znf/thioredoxin_put"/>
</dbReference>
<dbReference type="Pfam" id="PF11906">
    <property type="entry name" value="DUF3426"/>
    <property type="match status" value="1"/>
</dbReference>
<feature type="transmembrane region" description="Helical" evidence="2">
    <location>
        <begin position="391"/>
        <end position="413"/>
    </location>
</feature>
<evidence type="ECO:0000259" key="3">
    <source>
        <dbReference type="Pfam" id="PF13719"/>
    </source>
</evidence>
<feature type="compositionally biased region" description="Pro residues" evidence="1">
    <location>
        <begin position="54"/>
        <end position="72"/>
    </location>
</feature>
<evidence type="ECO:0000313" key="4">
    <source>
        <dbReference type="EMBL" id="ARP87956.1"/>
    </source>
</evidence>
<accession>A0A1W6Z3V8</accession>
<name>A0A1W6Z3V8_9BORD</name>
<feature type="region of interest" description="Disordered" evidence="1">
    <location>
        <begin position="54"/>
        <end position="340"/>
    </location>
</feature>
<dbReference type="NCBIfam" id="TIGR02098">
    <property type="entry name" value="MJ0042_CXXC"/>
    <property type="match status" value="1"/>
</dbReference>
<protein>
    <recommendedName>
        <fullName evidence="3">Zinc finger/thioredoxin putative domain-containing protein</fullName>
    </recommendedName>
</protein>
<feature type="compositionally biased region" description="Basic and acidic residues" evidence="1">
    <location>
        <begin position="319"/>
        <end position="338"/>
    </location>
</feature>
<gene>
    <name evidence="4" type="ORF">CAL13_18350</name>
</gene>
<feature type="domain" description="Zinc finger/thioredoxin putative" evidence="3">
    <location>
        <begin position="3"/>
        <end position="38"/>
    </location>
</feature>
<proteinExistence type="predicted"/>
<keyword evidence="2" id="KW-0472">Membrane</keyword>
<feature type="compositionally biased region" description="Pro residues" evidence="1">
    <location>
        <begin position="92"/>
        <end position="103"/>
    </location>
</feature>
<dbReference type="AlphaFoldDB" id="A0A1W6Z3V8"/>
<sequence length="551" mass="60033">MAMTTRCPHCGTAFKVVADQLRVRNGLVRCGVCWRVFDGYAAIVDESGRPAPVPAPSPVRAPAPGAVPPPEATSPVLSVKAADSRSAGYAPESPPASVIPPRPESASPERGAAPRPPWEPERHTVSREPWESAPAAPTPPVEPAGPAAARPPWEPEHPAPPRPSWETAHQGGSYTPSESARLIRSGRRPESARPSEHQSGFESSHRDEPVRAPGSPRGFAPRPEAVRTQPPPRAPYVGAAAPPAEPAVLRGRDDSHRVGTHRVDPLLLSGYPPGRQPAGDEERYGDPYADRDADRDVYGDPYGEPYAPYRQDDLDDAEQQARDLHLSGDDRRDRDEPAVARPGIYARREPDEDAPDYIPVPGEVRTRYDDADTGMAPPIFMDEEVHRRRAWIARLWGIGCLIGLLVLGLQWVYIYRTSIATAVPALRPALESVCAQMGCQVGYVRRLERISITASSLQPQSGAAADDGQMRLVLRVTMRNRYDKPQPWPAFMLQLTDLSDTVVVRKAILPENYLPPGAQGPFPAGGERSIAVPVQVNGLHVNGYQLDKFFP</sequence>
<evidence type="ECO:0000256" key="2">
    <source>
        <dbReference type="SAM" id="Phobius"/>
    </source>
</evidence>
<keyword evidence="2" id="KW-1133">Transmembrane helix</keyword>
<keyword evidence="5" id="KW-1185">Reference proteome</keyword>
<dbReference type="EMBL" id="CP021109">
    <property type="protein sequence ID" value="ARP87956.1"/>
    <property type="molecule type" value="Genomic_DNA"/>
</dbReference>
<feature type="compositionally biased region" description="Basic and acidic residues" evidence="1">
    <location>
        <begin position="250"/>
        <end position="264"/>
    </location>
</feature>
<dbReference type="RefSeq" id="WP_086073176.1">
    <property type="nucleotide sequence ID" value="NZ_CP021109.1"/>
</dbReference>
<dbReference type="InterPro" id="IPR021834">
    <property type="entry name" value="DUF3426"/>
</dbReference>
<feature type="compositionally biased region" description="Basic and acidic residues" evidence="1">
    <location>
        <begin position="187"/>
        <end position="196"/>
    </location>
</feature>
<feature type="compositionally biased region" description="Basic and acidic residues" evidence="1">
    <location>
        <begin position="118"/>
        <end position="130"/>
    </location>
</feature>
<dbReference type="Proteomes" id="UP000194139">
    <property type="component" value="Chromosome"/>
</dbReference>
<evidence type="ECO:0000313" key="5">
    <source>
        <dbReference type="Proteomes" id="UP000194139"/>
    </source>
</evidence>
<dbReference type="Pfam" id="PF13719">
    <property type="entry name" value="Zn_ribbon_5"/>
    <property type="match status" value="1"/>
</dbReference>
<evidence type="ECO:0000256" key="1">
    <source>
        <dbReference type="SAM" id="MobiDB-lite"/>
    </source>
</evidence>
<organism evidence="4 5">
    <name type="scientific">Bordetella genomosp. 9</name>
    <dbReference type="NCBI Taxonomy" id="1416803"/>
    <lineage>
        <taxon>Bacteria</taxon>
        <taxon>Pseudomonadati</taxon>
        <taxon>Pseudomonadota</taxon>
        <taxon>Betaproteobacteria</taxon>
        <taxon>Burkholderiales</taxon>
        <taxon>Alcaligenaceae</taxon>
        <taxon>Bordetella</taxon>
    </lineage>
</organism>
<feature type="compositionally biased region" description="Basic and acidic residues" evidence="1">
    <location>
        <begin position="278"/>
        <end position="298"/>
    </location>
</feature>